<evidence type="ECO:0000256" key="2">
    <source>
        <dbReference type="ARBA" id="ARBA00022723"/>
    </source>
</evidence>
<feature type="domain" description="RING-type" evidence="8">
    <location>
        <begin position="115"/>
        <end position="162"/>
    </location>
</feature>
<evidence type="ECO:0000256" key="7">
    <source>
        <dbReference type="PROSITE-ProRule" id="PRU00175"/>
    </source>
</evidence>
<sequence>MQRANSFQKQQTFQCFCQKEIDFSELKNHIENCKQYHGESPFYKEFMRLPLDKLQEVHFTAIRSEFQLYIDIIDKHMKKFGQVHESLPKLENKNSSFRHGLSKIGITGVTNQIQCQLCHNPYDLDKIVYLNNCNNMFCKGCLAKQIQQEFIEKSGELGCKLCGRNIGNSDIEQVIGQEKLEELNIQLINIKFNIVGCVKCKSQGEFQPGKVGVIKDQNGNQISQSAQNHYANNRFTCPDCKTEQCRTCHETPYHIGYNCEEYKKFKNAKHCRYCDQEINGYNPMLSANLQDICQSNECMEKAVYACEKVLACGHNCCGIKGEKKCLPCLKEDCEEGKKQRGNNVSGEDYCNYCFIEGLNQAPVIQSSCGHMFHYQCVKKRLTFKWTSPRIIFTFCLCPLCKEWMEFPAESDLSKMQLENSKLLEEIQQKSLQRLKHEERLKDPKLVDPKSPFFNKPQDYAMTIYAYYECYKCKKSYFGGHKDCQQAIDDGQRDFNPKDLVCANCCDIPIENCKKHGKDFIEFKCKFCCSVSQWFCWGTTHFCDSCHKKQCSGDYVSKYTKEQLPKCPGKQKCPLKMDHKPNGEECSLGCMMCRNAQENAASHNF</sequence>
<keyword evidence="3" id="KW-0677">Repeat</keyword>
<organism evidence="10 11">
    <name type="scientific">Pseudocohnilembus persalinus</name>
    <name type="common">Ciliate</name>
    <dbReference type="NCBI Taxonomy" id="266149"/>
    <lineage>
        <taxon>Eukaryota</taxon>
        <taxon>Sar</taxon>
        <taxon>Alveolata</taxon>
        <taxon>Ciliophora</taxon>
        <taxon>Intramacronucleata</taxon>
        <taxon>Oligohymenophorea</taxon>
        <taxon>Scuticociliatia</taxon>
        <taxon>Philasterida</taxon>
        <taxon>Pseudocohnilembidae</taxon>
        <taxon>Pseudocohnilembus</taxon>
    </lineage>
</organism>
<comment type="caution">
    <text evidence="10">The sequence shown here is derived from an EMBL/GenBank/DDBJ whole genome shotgun (WGS) entry which is preliminary data.</text>
</comment>
<feature type="domain" description="RING-type" evidence="9">
    <location>
        <begin position="111"/>
        <end position="364"/>
    </location>
</feature>
<feature type="domain" description="RING-type" evidence="8">
    <location>
        <begin position="350"/>
        <end position="401"/>
    </location>
</feature>
<evidence type="ECO:0000256" key="5">
    <source>
        <dbReference type="ARBA" id="ARBA00022786"/>
    </source>
</evidence>
<dbReference type="GO" id="GO:0005886">
    <property type="term" value="C:plasma membrane"/>
    <property type="evidence" value="ECO:0007669"/>
    <property type="project" value="TreeGrafter"/>
</dbReference>
<dbReference type="Gene3D" id="3.30.40.10">
    <property type="entry name" value="Zinc/RING finger domain, C3HC4 (zinc finger)"/>
    <property type="match status" value="2"/>
</dbReference>
<keyword evidence="5" id="KW-0833">Ubl conjugation pathway</keyword>
<evidence type="ECO:0000256" key="4">
    <source>
        <dbReference type="ARBA" id="ARBA00022771"/>
    </source>
</evidence>
<gene>
    <name evidence="10" type="ORF">PPERSA_05919</name>
</gene>
<keyword evidence="1" id="KW-0808">Transferase</keyword>
<dbReference type="OrthoDB" id="6050183at2759"/>
<evidence type="ECO:0000313" key="11">
    <source>
        <dbReference type="Proteomes" id="UP000054937"/>
    </source>
</evidence>
<reference evidence="10 11" key="1">
    <citation type="journal article" date="2015" name="Sci. Rep.">
        <title>Genome of the facultative scuticociliatosis pathogen Pseudocohnilembus persalinus provides insight into its virulence through horizontal gene transfer.</title>
        <authorList>
            <person name="Xiong J."/>
            <person name="Wang G."/>
            <person name="Cheng J."/>
            <person name="Tian M."/>
            <person name="Pan X."/>
            <person name="Warren A."/>
            <person name="Jiang C."/>
            <person name="Yuan D."/>
            <person name="Miao W."/>
        </authorList>
    </citation>
    <scope>NUCLEOTIDE SEQUENCE [LARGE SCALE GENOMIC DNA]</scope>
    <source>
        <strain evidence="10">36N120E</strain>
    </source>
</reference>
<evidence type="ECO:0000256" key="1">
    <source>
        <dbReference type="ARBA" id="ARBA00022679"/>
    </source>
</evidence>
<protein>
    <recommendedName>
        <fullName evidence="12">RING-type domain-containing protein</fullName>
    </recommendedName>
</protein>
<keyword evidence="2" id="KW-0479">Metal-binding</keyword>
<keyword evidence="11" id="KW-1185">Reference proteome</keyword>
<dbReference type="GO" id="GO:0008270">
    <property type="term" value="F:zinc ion binding"/>
    <property type="evidence" value="ECO:0007669"/>
    <property type="project" value="UniProtKB-KW"/>
</dbReference>
<keyword evidence="4 7" id="KW-0863">Zinc-finger</keyword>
<dbReference type="SUPFAM" id="SSF57850">
    <property type="entry name" value="RING/U-box"/>
    <property type="match status" value="2"/>
</dbReference>
<evidence type="ECO:0000256" key="6">
    <source>
        <dbReference type="ARBA" id="ARBA00022833"/>
    </source>
</evidence>
<dbReference type="GO" id="GO:0061630">
    <property type="term" value="F:ubiquitin protein ligase activity"/>
    <property type="evidence" value="ECO:0007669"/>
    <property type="project" value="TreeGrafter"/>
</dbReference>
<dbReference type="Proteomes" id="UP000054937">
    <property type="component" value="Unassembled WGS sequence"/>
</dbReference>
<dbReference type="OMA" id="TWLEFQP"/>
<dbReference type="AlphaFoldDB" id="A0A0V0R440"/>
<dbReference type="InParanoid" id="A0A0V0R440"/>
<dbReference type="InterPro" id="IPR001841">
    <property type="entry name" value="Znf_RING"/>
</dbReference>
<dbReference type="EMBL" id="LDAU01000053">
    <property type="protein sequence ID" value="KRX09250.1"/>
    <property type="molecule type" value="Genomic_DNA"/>
</dbReference>
<dbReference type="PANTHER" id="PTHR45943:SF2">
    <property type="entry name" value="RING-TYPE DOMAIN-CONTAINING PROTEIN"/>
    <property type="match status" value="1"/>
</dbReference>
<keyword evidence="6" id="KW-0862">Zinc</keyword>
<dbReference type="SMART" id="SM00184">
    <property type="entry name" value="RING"/>
    <property type="match status" value="2"/>
</dbReference>
<evidence type="ECO:0000313" key="10">
    <source>
        <dbReference type="EMBL" id="KRX09250.1"/>
    </source>
</evidence>
<evidence type="ECO:0000259" key="8">
    <source>
        <dbReference type="PROSITE" id="PS50089"/>
    </source>
</evidence>
<dbReference type="GO" id="GO:0005634">
    <property type="term" value="C:nucleus"/>
    <property type="evidence" value="ECO:0007669"/>
    <property type="project" value="TreeGrafter"/>
</dbReference>
<accession>A0A0V0R440</accession>
<dbReference type="PROSITE" id="PS51873">
    <property type="entry name" value="TRIAD"/>
    <property type="match status" value="1"/>
</dbReference>
<dbReference type="InterPro" id="IPR044066">
    <property type="entry name" value="TRIAD_supradom"/>
</dbReference>
<name>A0A0V0R440_PSEPJ</name>
<evidence type="ECO:0000256" key="3">
    <source>
        <dbReference type="ARBA" id="ARBA00022737"/>
    </source>
</evidence>
<proteinExistence type="predicted"/>
<evidence type="ECO:0008006" key="12">
    <source>
        <dbReference type="Google" id="ProtNLM"/>
    </source>
</evidence>
<dbReference type="PANTHER" id="PTHR45943">
    <property type="entry name" value="E3 UBIQUITIN-PROTEIN LIGASE MYCBP2"/>
    <property type="match status" value="1"/>
</dbReference>
<dbReference type="InterPro" id="IPR013083">
    <property type="entry name" value="Znf_RING/FYVE/PHD"/>
</dbReference>
<dbReference type="PROSITE" id="PS50089">
    <property type="entry name" value="ZF_RING_2"/>
    <property type="match status" value="2"/>
</dbReference>
<evidence type="ECO:0000259" key="9">
    <source>
        <dbReference type="PROSITE" id="PS51873"/>
    </source>
</evidence>